<dbReference type="PROSITE" id="PS00639">
    <property type="entry name" value="THIOL_PROTEASE_HIS"/>
    <property type="match status" value="1"/>
</dbReference>
<keyword evidence="4" id="KW-1185">Reference proteome</keyword>
<feature type="domain" description="Peptidase C1A papain C-terminal" evidence="2">
    <location>
        <begin position="133"/>
        <end position="342"/>
    </location>
</feature>
<evidence type="ECO:0000259" key="2">
    <source>
        <dbReference type="SMART" id="SM00645"/>
    </source>
</evidence>
<dbReference type="InterPro" id="IPR000668">
    <property type="entry name" value="Peptidase_C1A_C"/>
</dbReference>
<dbReference type="GO" id="GO:0008234">
    <property type="term" value="F:cysteine-type peptidase activity"/>
    <property type="evidence" value="ECO:0007669"/>
    <property type="project" value="InterPro"/>
</dbReference>
<dbReference type="InterPro" id="IPR025660">
    <property type="entry name" value="Pept_his_AS"/>
</dbReference>
<dbReference type="AlphaFoldDB" id="A0A9J6BF79"/>
<dbReference type="Gene3D" id="3.90.70.10">
    <property type="entry name" value="Cysteine proteinases"/>
    <property type="match status" value="1"/>
</dbReference>
<dbReference type="Pfam" id="PF00112">
    <property type="entry name" value="Peptidase_C1"/>
    <property type="match status" value="1"/>
</dbReference>
<dbReference type="InterPro" id="IPR039417">
    <property type="entry name" value="Peptidase_C1A_papain-like"/>
</dbReference>
<name>A0A9J6BF79_POLVA</name>
<protein>
    <recommendedName>
        <fullName evidence="2">Peptidase C1A papain C-terminal domain-containing protein</fullName>
    </recommendedName>
</protein>
<dbReference type="InterPro" id="IPR013128">
    <property type="entry name" value="Peptidase_C1A"/>
</dbReference>
<proteinExistence type="inferred from homology"/>
<dbReference type="InterPro" id="IPR038765">
    <property type="entry name" value="Papain-like_cys_pep_sf"/>
</dbReference>
<organism evidence="3 4">
    <name type="scientific">Polypedilum vanderplanki</name>
    <name type="common">Sleeping chironomid midge</name>
    <dbReference type="NCBI Taxonomy" id="319348"/>
    <lineage>
        <taxon>Eukaryota</taxon>
        <taxon>Metazoa</taxon>
        <taxon>Ecdysozoa</taxon>
        <taxon>Arthropoda</taxon>
        <taxon>Hexapoda</taxon>
        <taxon>Insecta</taxon>
        <taxon>Pterygota</taxon>
        <taxon>Neoptera</taxon>
        <taxon>Endopterygota</taxon>
        <taxon>Diptera</taxon>
        <taxon>Nematocera</taxon>
        <taxon>Chironomoidea</taxon>
        <taxon>Chironomidae</taxon>
        <taxon>Chironominae</taxon>
        <taxon>Polypedilum</taxon>
        <taxon>Polypedilum</taxon>
    </lineage>
</organism>
<dbReference type="OrthoDB" id="498368at2759"/>
<dbReference type="CDD" id="cd02248">
    <property type="entry name" value="Peptidase_C1A"/>
    <property type="match status" value="1"/>
</dbReference>
<dbReference type="PANTHER" id="PTHR12411">
    <property type="entry name" value="CYSTEINE PROTEASE FAMILY C1-RELATED"/>
    <property type="match status" value="1"/>
</dbReference>
<comment type="caution">
    <text evidence="3">The sequence shown here is derived from an EMBL/GenBank/DDBJ whole genome shotgun (WGS) entry which is preliminary data.</text>
</comment>
<dbReference type="EMBL" id="JADBJN010000004">
    <property type="protein sequence ID" value="KAG5668147.1"/>
    <property type="molecule type" value="Genomic_DNA"/>
</dbReference>
<sequence length="343" mass="39858">MREEITVLTMMFLFCAATIPIIVISSASKNFVIRNYSVSDQKLSYQFYQMNFRDRSAMNIVRIIESRKNSSKYQGVDLKIFQNIDSDHFFEKYQKIIPNQKYLSYFSKENIEKIWMKFNFYNKTLLKSNGILIPLKVDWRKIGIISEVKKQTKCGDCWNIATIGLIESMLALKTGKLEELSTTQILQCNDEGMDCKGGDFYRLLRWLYEDKIYIKTEKEFIESNYNCKRRKPGIRVKDFSFNNFTGNEHLMLLHLARQGPLVTAVNSLMWKEYTNKVIEKNCNGNSKLINHAVEIVGYDMTANTPYYIVKNSWGSQWGINGYIHIAIGDNLCGIAERVSSVIV</sequence>
<reference evidence="3" key="1">
    <citation type="submission" date="2021-03" db="EMBL/GenBank/DDBJ databases">
        <title>Chromosome level genome of the anhydrobiotic midge Polypedilum vanderplanki.</title>
        <authorList>
            <person name="Yoshida Y."/>
            <person name="Kikawada T."/>
            <person name="Gusev O."/>
        </authorList>
    </citation>
    <scope>NUCLEOTIDE SEQUENCE</scope>
    <source>
        <strain evidence="3">NIAS01</strain>
        <tissue evidence="3">Whole body or cell culture</tissue>
    </source>
</reference>
<dbReference type="SUPFAM" id="SSF54001">
    <property type="entry name" value="Cysteine proteinases"/>
    <property type="match status" value="1"/>
</dbReference>
<evidence type="ECO:0000256" key="1">
    <source>
        <dbReference type="ARBA" id="ARBA00008455"/>
    </source>
</evidence>
<evidence type="ECO:0000313" key="4">
    <source>
        <dbReference type="Proteomes" id="UP001107558"/>
    </source>
</evidence>
<dbReference type="SMART" id="SM00645">
    <property type="entry name" value="Pept_C1"/>
    <property type="match status" value="1"/>
</dbReference>
<comment type="similarity">
    <text evidence="1">Belongs to the peptidase C1 family.</text>
</comment>
<evidence type="ECO:0000313" key="3">
    <source>
        <dbReference type="EMBL" id="KAG5668147.1"/>
    </source>
</evidence>
<dbReference type="GO" id="GO:0006508">
    <property type="term" value="P:proteolysis"/>
    <property type="evidence" value="ECO:0007669"/>
    <property type="project" value="InterPro"/>
</dbReference>
<accession>A0A9J6BF79</accession>
<gene>
    <name evidence="3" type="ORF">PVAND_016099</name>
</gene>
<dbReference type="Proteomes" id="UP001107558">
    <property type="component" value="Chromosome 4"/>
</dbReference>